<dbReference type="PANTHER" id="PTHR33799:SF1">
    <property type="entry name" value="PTS SYSTEM MANNOSE-SPECIFIC EIIAB COMPONENT-RELATED"/>
    <property type="match status" value="1"/>
</dbReference>
<organism evidence="9 11">
    <name type="scientific">Neisseria lisongii</name>
    <dbReference type="NCBI Taxonomy" id="2912188"/>
    <lineage>
        <taxon>Bacteria</taxon>
        <taxon>Pseudomonadati</taxon>
        <taxon>Pseudomonadota</taxon>
        <taxon>Betaproteobacteria</taxon>
        <taxon>Neisseriales</taxon>
        <taxon>Neisseriaceae</taxon>
        <taxon>Neisseria</taxon>
    </lineage>
</organism>
<dbReference type="CDD" id="cd00006">
    <property type="entry name" value="PTS_IIA_man"/>
    <property type="match status" value="1"/>
</dbReference>
<keyword evidence="4" id="KW-0762">Sugar transport</keyword>
<keyword evidence="12" id="KW-1185">Reference proteome</keyword>
<dbReference type="GO" id="GO:0009401">
    <property type="term" value="P:phosphoenolpyruvate-dependent sugar phosphotransferase system"/>
    <property type="evidence" value="ECO:0007669"/>
    <property type="project" value="UniProtKB-KW"/>
</dbReference>
<dbReference type="GO" id="GO:0016020">
    <property type="term" value="C:membrane"/>
    <property type="evidence" value="ECO:0007669"/>
    <property type="project" value="InterPro"/>
</dbReference>
<evidence type="ECO:0000256" key="4">
    <source>
        <dbReference type="ARBA" id="ARBA00022597"/>
    </source>
</evidence>
<evidence type="ECO:0000256" key="2">
    <source>
        <dbReference type="ARBA" id="ARBA00022448"/>
    </source>
</evidence>
<dbReference type="PROSITE" id="PS51096">
    <property type="entry name" value="PTS_EIIA_TYPE_4"/>
    <property type="match status" value="1"/>
</dbReference>
<evidence type="ECO:0000313" key="11">
    <source>
        <dbReference type="Proteomes" id="UP001201397"/>
    </source>
</evidence>
<dbReference type="EMBL" id="JAKKDL010000018">
    <property type="protein sequence ID" value="MCF7530512.1"/>
    <property type="molecule type" value="Genomic_DNA"/>
</dbReference>
<dbReference type="EMBL" id="CP116766">
    <property type="protein sequence ID" value="WCL71622.1"/>
    <property type="molecule type" value="Genomic_DNA"/>
</dbReference>
<dbReference type="Pfam" id="PF03610">
    <property type="entry name" value="EIIA-man"/>
    <property type="match status" value="1"/>
</dbReference>
<dbReference type="PANTHER" id="PTHR33799">
    <property type="entry name" value="PTS PERMEASE-RELATED-RELATED"/>
    <property type="match status" value="1"/>
</dbReference>
<evidence type="ECO:0000256" key="6">
    <source>
        <dbReference type="ARBA" id="ARBA00022683"/>
    </source>
</evidence>
<dbReference type="Proteomes" id="UP001221268">
    <property type="component" value="Chromosome"/>
</dbReference>
<evidence type="ECO:0000313" key="10">
    <source>
        <dbReference type="EMBL" id="WCL71622.1"/>
    </source>
</evidence>
<dbReference type="GO" id="GO:0005737">
    <property type="term" value="C:cytoplasm"/>
    <property type="evidence" value="ECO:0007669"/>
    <property type="project" value="UniProtKB-SubCell"/>
</dbReference>
<evidence type="ECO:0000256" key="5">
    <source>
        <dbReference type="ARBA" id="ARBA00022679"/>
    </source>
</evidence>
<dbReference type="InterPro" id="IPR004701">
    <property type="entry name" value="PTS_EIIA_man-typ"/>
</dbReference>
<dbReference type="InterPro" id="IPR051471">
    <property type="entry name" value="Bacterial_PTS_sugar_comp"/>
</dbReference>
<sequence length="139" mass="15176">MISLLVITHESVGEAYQGLARHFFAGGLPDYVQILGVQPDEDQDDIINRAIASLQDFPPNHGVLIMTDIFGATPCNAARRMVRENKSAILTGLNAPMMIKAMQYAPQAEDLQAFTETVREAAVKGIFAITARPDDLQCC</sequence>
<feature type="domain" description="PTS EIIA type-4" evidence="8">
    <location>
        <begin position="1"/>
        <end position="126"/>
    </location>
</feature>
<comment type="subcellular location">
    <subcellularLocation>
        <location evidence="1">Cytoplasm</location>
    </subcellularLocation>
</comment>
<evidence type="ECO:0000313" key="12">
    <source>
        <dbReference type="Proteomes" id="UP001221268"/>
    </source>
</evidence>
<proteinExistence type="predicted"/>
<evidence type="ECO:0000259" key="8">
    <source>
        <dbReference type="PROSITE" id="PS51096"/>
    </source>
</evidence>
<gene>
    <name evidence="9" type="ORF">L4H06_09785</name>
    <name evidence="10" type="ORF">PJU73_00390</name>
</gene>
<keyword evidence="3" id="KW-0963">Cytoplasm</keyword>
<reference evidence="9" key="1">
    <citation type="submission" date="2022-01" db="EMBL/GenBank/DDBJ databases">
        <title>Neisseria sp. ZJ104.</title>
        <authorList>
            <person name="Yang C."/>
        </authorList>
    </citation>
    <scope>NUCLEOTIDE SEQUENCE</scope>
    <source>
        <strain evidence="9">ZJ104</strain>
    </source>
</reference>
<keyword evidence="7" id="KW-0418">Kinase</keyword>
<evidence type="ECO:0000256" key="1">
    <source>
        <dbReference type="ARBA" id="ARBA00004496"/>
    </source>
</evidence>
<dbReference type="InterPro" id="IPR036662">
    <property type="entry name" value="PTS_EIIA_man-typ_sf"/>
</dbReference>
<keyword evidence="2" id="KW-0813">Transport</keyword>
<evidence type="ECO:0000256" key="7">
    <source>
        <dbReference type="ARBA" id="ARBA00022777"/>
    </source>
</evidence>
<evidence type="ECO:0000256" key="3">
    <source>
        <dbReference type="ARBA" id="ARBA00022490"/>
    </source>
</evidence>
<protein>
    <submittedName>
        <fullName evidence="9">PTS mannose transporter subunit IIA</fullName>
    </submittedName>
</protein>
<accession>A0AAW5AKX1</accession>
<dbReference type="Proteomes" id="UP001201397">
    <property type="component" value="Unassembled WGS sequence"/>
</dbReference>
<keyword evidence="5" id="KW-0808">Transferase</keyword>
<dbReference type="Gene3D" id="3.40.50.510">
    <property type="entry name" value="Phosphotransferase system, mannose-type IIA component"/>
    <property type="match status" value="1"/>
</dbReference>
<dbReference type="RefSeq" id="WP_237092003.1">
    <property type="nucleotide sequence ID" value="NZ_CP116766.1"/>
</dbReference>
<name>A0AAW5AKX1_9NEIS</name>
<dbReference type="SUPFAM" id="SSF53062">
    <property type="entry name" value="PTS system fructose IIA component-like"/>
    <property type="match status" value="1"/>
</dbReference>
<reference evidence="10 12" key="2">
    <citation type="submission" date="2023-01" db="EMBL/GenBank/DDBJ databases">
        <authorList>
            <person name="Yang C."/>
        </authorList>
    </citation>
    <scope>NUCLEOTIDE SEQUENCE [LARGE SCALE GENOMIC DNA]</scope>
    <source>
        <strain evidence="10 12">ZJ106</strain>
    </source>
</reference>
<dbReference type="InterPro" id="IPR033887">
    <property type="entry name" value="PTS_IIA_man"/>
</dbReference>
<dbReference type="GO" id="GO:0016301">
    <property type="term" value="F:kinase activity"/>
    <property type="evidence" value="ECO:0007669"/>
    <property type="project" value="UniProtKB-KW"/>
</dbReference>
<evidence type="ECO:0000313" key="9">
    <source>
        <dbReference type="EMBL" id="MCF7530512.1"/>
    </source>
</evidence>
<keyword evidence="6" id="KW-0598">Phosphotransferase system</keyword>
<dbReference type="AlphaFoldDB" id="A0AAW5AKX1"/>